<reference evidence="3" key="1">
    <citation type="journal article" date="2012" name="G3 (Bethesda)">
        <title>Pichia sorbitophila, an interspecies yeast hybrid reveals early steps of genome resolution following polyploidization.</title>
        <authorList>
            <person name="Leh Louis V."/>
            <person name="Despons L."/>
            <person name="Friedrich A."/>
            <person name="Martin T."/>
            <person name="Durrens P."/>
            <person name="Casaregola S."/>
            <person name="Neuveglise C."/>
            <person name="Fairhead C."/>
            <person name="Marck C."/>
            <person name="Cruz J.A."/>
            <person name="Straub M.L."/>
            <person name="Kugler V."/>
            <person name="Sacerdot C."/>
            <person name="Uzunov Z."/>
            <person name="Thierry A."/>
            <person name="Weiss S."/>
            <person name="Bleykasten C."/>
            <person name="De Montigny J."/>
            <person name="Jacques N."/>
            <person name="Jung P."/>
            <person name="Lemaire M."/>
            <person name="Mallet S."/>
            <person name="Morel G."/>
            <person name="Richard G.F."/>
            <person name="Sarkar A."/>
            <person name="Savel G."/>
            <person name="Schacherer J."/>
            <person name="Seret M.L."/>
            <person name="Talla E."/>
            <person name="Samson G."/>
            <person name="Jubin C."/>
            <person name="Poulain J."/>
            <person name="Vacherie B."/>
            <person name="Barbe V."/>
            <person name="Pelletier E."/>
            <person name="Sherman D.J."/>
            <person name="Westhof E."/>
            <person name="Weissenbach J."/>
            <person name="Baret P.V."/>
            <person name="Wincker P."/>
            <person name="Gaillardin C."/>
            <person name="Dujon B."/>
            <person name="Souciet J.L."/>
        </authorList>
    </citation>
    <scope>NUCLEOTIDE SEQUENCE [LARGE SCALE GENOMIC DNA]</scope>
    <source>
        <strain evidence="3">CBS 270.75 / DBVPG 7215 / KCTC 17166 / NRRL Y-17582</strain>
    </source>
</reference>
<feature type="compositionally biased region" description="Low complexity" evidence="1">
    <location>
        <begin position="21"/>
        <end position="33"/>
    </location>
</feature>
<proteinExistence type="predicted"/>
<dbReference type="RefSeq" id="XP_003645164.1">
    <property type="nucleotide sequence ID" value="XM_003645116.1"/>
</dbReference>
<organism evidence="2 3">
    <name type="scientific">Eremothecium cymbalariae (strain CBS 270.75 / DBVPG 7215 / KCTC 17166 / NRRL Y-17582)</name>
    <name type="common">Yeast</name>
    <dbReference type="NCBI Taxonomy" id="931890"/>
    <lineage>
        <taxon>Eukaryota</taxon>
        <taxon>Fungi</taxon>
        <taxon>Dikarya</taxon>
        <taxon>Ascomycota</taxon>
        <taxon>Saccharomycotina</taxon>
        <taxon>Saccharomycetes</taxon>
        <taxon>Saccharomycetales</taxon>
        <taxon>Saccharomycetaceae</taxon>
        <taxon>Eremothecium</taxon>
    </lineage>
</organism>
<name>G8JNS2_ERECY</name>
<dbReference type="AlphaFoldDB" id="G8JNS2"/>
<accession>G8JNS2</accession>
<gene>
    <name evidence="2" type="ordered locus">Ecym_2635</name>
</gene>
<dbReference type="OMA" id="YHYSATA"/>
<dbReference type="EMBL" id="CP002498">
    <property type="protein sequence ID" value="AET38347.1"/>
    <property type="molecule type" value="Genomic_DNA"/>
</dbReference>
<evidence type="ECO:0000313" key="2">
    <source>
        <dbReference type="EMBL" id="AET38347.1"/>
    </source>
</evidence>
<dbReference type="InParanoid" id="G8JNS2"/>
<keyword evidence="3" id="KW-1185">Reference proteome</keyword>
<protein>
    <submittedName>
        <fullName evidence="2">Uncharacterized protein</fullName>
    </submittedName>
</protein>
<dbReference type="KEGG" id="erc:Ecym_2635"/>
<dbReference type="Proteomes" id="UP000006790">
    <property type="component" value="Chromosome 2"/>
</dbReference>
<dbReference type="GeneID" id="11468370"/>
<feature type="region of interest" description="Disordered" evidence="1">
    <location>
        <begin position="1"/>
        <end position="48"/>
    </location>
</feature>
<dbReference type="OrthoDB" id="4047142at2759"/>
<dbReference type="HOGENOM" id="CLU_1626634_0_0_1"/>
<sequence length="180" mass="20376">MIPQLFSGSNASGLNQRVRCQQQQQQQQQQSQQKMSPPATVVNTHQEASREARLKLNCMKSFMDDHIFFIDPYHYSATATQLPGQIHISNANSMLSPESHVHAVLGSSNRVVGNQQQPQNFQQHSSSNHLPATTAYNRQQYLQSQTANHSSYAQRQYSQGTSYLSAHNGINNQYQTNRSW</sequence>
<evidence type="ECO:0000313" key="3">
    <source>
        <dbReference type="Proteomes" id="UP000006790"/>
    </source>
</evidence>
<feature type="compositionally biased region" description="Polar residues" evidence="1">
    <location>
        <begin position="1"/>
        <end position="20"/>
    </location>
</feature>
<evidence type="ECO:0000256" key="1">
    <source>
        <dbReference type="SAM" id="MobiDB-lite"/>
    </source>
</evidence>